<evidence type="ECO:0000313" key="10">
    <source>
        <dbReference type="EMBL" id="GAA5414693.1"/>
    </source>
</evidence>
<evidence type="ECO:0000256" key="2">
    <source>
        <dbReference type="ARBA" id="ARBA00022448"/>
    </source>
</evidence>
<dbReference type="EMBL" id="BAABQM010000002">
    <property type="protein sequence ID" value="GAA5414693.1"/>
    <property type="molecule type" value="Genomic_DNA"/>
</dbReference>
<protein>
    <recommendedName>
        <fullName evidence="12">Preprotein translocase subunit SecE</fullName>
    </recommendedName>
</protein>
<name>A0ABP9U5S5_9BACT</name>
<proteinExistence type="predicted"/>
<keyword evidence="11" id="KW-1185">Reference proteome</keyword>
<keyword evidence="3 9" id="KW-0812">Transmembrane</keyword>
<dbReference type="InterPro" id="IPR001901">
    <property type="entry name" value="Translocase_SecE/Sec61-g"/>
</dbReference>
<keyword evidence="6" id="KW-0811">Translocation</keyword>
<evidence type="ECO:0000256" key="4">
    <source>
        <dbReference type="ARBA" id="ARBA00022927"/>
    </source>
</evidence>
<keyword evidence="4" id="KW-0653">Protein transport</keyword>
<sequence length="179" mass="21831">MKDKVKRRRILEERKNRHSKKVDEKQLKEEEIEANRQRQEYEERKLDFEALEILRKKIELAKEHNSELDKKFQTREHEFQDHKAFVEAFKENKAKRQLVIDKLELDYEQQKEAYNFKWEVGSFKFKRWFFGMGKEFSRVSWANKREVWEGFLIVVSIVIFLALVFLAIEAIFSVGLFHS</sequence>
<comment type="subcellular location">
    <subcellularLocation>
        <location evidence="1">Membrane</location>
    </subcellularLocation>
</comment>
<evidence type="ECO:0000256" key="8">
    <source>
        <dbReference type="SAM" id="MobiDB-lite"/>
    </source>
</evidence>
<comment type="caution">
    <text evidence="10">The sequence shown here is derived from an EMBL/GenBank/DDBJ whole genome shotgun (WGS) entry which is preliminary data.</text>
</comment>
<evidence type="ECO:0000256" key="3">
    <source>
        <dbReference type="ARBA" id="ARBA00022692"/>
    </source>
</evidence>
<gene>
    <name evidence="10" type="ORF">UREOM_4040</name>
</gene>
<evidence type="ECO:0000256" key="5">
    <source>
        <dbReference type="ARBA" id="ARBA00022989"/>
    </source>
</evidence>
<evidence type="ECO:0000313" key="11">
    <source>
        <dbReference type="Proteomes" id="UP001449582"/>
    </source>
</evidence>
<organism evidence="10 11">
    <name type="scientific">Ureaplasma ceti</name>
    <dbReference type="NCBI Taxonomy" id="3119530"/>
    <lineage>
        <taxon>Bacteria</taxon>
        <taxon>Bacillati</taxon>
        <taxon>Mycoplasmatota</taxon>
        <taxon>Mycoplasmoidales</taxon>
        <taxon>Mycoplasmoidaceae</taxon>
        <taxon>Ureaplasma</taxon>
    </lineage>
</organism>
<dbReference type="InterPro" id="IPR005807">
    <property type="entry name" value="SecE_bac"/>
</dbReference>
<keyword evidence="5 9" id="KW-1133">Transmembrane helix</keyword>
<reference evidence="10" key="1">
    <citation type="submission" date="2024-02" db="EMBL/GenBank/DDBJ databases">
        <title>Draft genome sequence of new strains in genus Ureaplasma.</title>
        <authorList>
            <person name="Nakajima Y."/>
            <person name="Segawa T."/>
        </authorList>
    </citation>
    <scope>NUCLEOTIDE SEQUENCE [LARGE SCALE GENOMIC DNA]</scope>
    <source>
        <strain evidence="10">OM1</strain>
    </source>
</reference>
<evidence type="ECO:0000256" key="7">
    <source>
        <dbReference type="ARBA" id="ARBA00023136"/>
    </source>
</evidence>
<keyword evidence="2" id="KW-0813">Transport</keyword>
<keyword evidence="7 9" id="KW-0472">Membrane</keyword>
<feature type="compositionally biased region" description="Basic and acidic residues" evidence="8">
    <location>
        <begin position="10"/>
        <end position="27"/>
    </location>
</feature>
<dbReference type="Gene3D" id="1.20.5.1030">
    <property type="entry name" value="Preprotein translocase secy subunit"/>
    <property type="match status" value="1"/>
</dbReference>
<feature type="region of interest" description="Disordered" evidence="8">
    <location>
        <begin position="1"/>
        <end position="27"/>
    </location>
</feature>
<dbReference type="Pfam" id="PF00584">
    <property type="entry name" value="SecE"/>
    <property type="match status" value="1"/>
</dbReference>
<dbReference type="NCBIfam" id="TIGR00964">
    <property type="entry name" value="secE_bact"/>
    <property type="match status" value="1"/>
</dbReference>
<evidence type="ECO:0000256" key="6">
    <source>
        <dbReference type="ARBA" id="ARBA00023010"/>
    </source>
</evidence>
<evidence type="ECO:0000256" key="9">
    <source>
        <dbReference type="SAM" id="Phobius"/>
    </source>
</evidence>
<evidence type="ECO:0000256" key="1">
    <source>
        <dbReference type="ARBA" id="ARBA00004370"/>
    </source>
</evidence>
<dbReference type="InterPro" id="IPR038379">
    <property type="entry name" value="SecE_sf"/>
</dbReference>
<evidence type="ECO:0008006" key="12">
    <source>
        <dbReference type="Google" id="ProtNLM"/>
    </source>
</evidence>
<feature type="transmembrane region" description="Helical" evidence="9">
    <location>
        <begin position="151"/>
        <end position="177"/>
    </location>
</feature>
<dbReference type="RefSeq" id="WP_353289854.1">
    <property type="nucleotide sequence ID" value="NZ_BAABQM010000002.1"/>
</dbReference>
<accession>A0ABP9U5S5</accession>
<dbReference type="Proteomes" id="UP001449582">
    <property type="component" value="Unassembled WGS sequence"/>
</dbReference>